<comment type="subcellular location">
    <subcellularLocation>
        <location evidence="1">Membrane</location>
        <topology evidence="1">Multi-pass membrane protein</topology>
    </subcellularLocation>
</comment>
<dbReference type="PANTHER" id="PTHR11730:SF62">
    <property type="entry name" value="AMMONIUM TRANSPORTER SLL1017-RELATED"/>
    <property type="match status" value="1"/>
</dbReference>
<proteinExistence type="predicted"/>
<feature type="transmembrane region" description="Helical" evidence="5">
    <location>
        <begin position="152"/>
        <end position="173"/>
    </location>
</feature>
<keyword evidence="2 5" id="KW-0812">Transmembrane</keyword>
<evidence type="ECO:0000256" key="6">
    <source>
        <dbReference type="SAM" id="SignalP"/>
    </source>
</evidence>
<dbReference type="GO" id="GO:0097272">
    <property type="term" value="P:ammonium homeostasis"/>
    <property type="evidence" value="ECO:0007669"/>
    <property type="project" value="TreeGrafter"/>
</dbReference>
<feature type="transmembrane region" description="Helical" evidence="5">
    <location>
        <begin position="346"/>
        <end position="366"/>
    </location>
</feature>
<keyword evidence="6" id="KW-0732">Signal</keyword>
<feature type="chain" id="PRO_5042014035" description="Ammonium transporter AmtB-like domain-containing protein" evidence="6">
    <location>
        <begin position="23"/>
        <end position="414"/>
    </location>
</feature>
<evidence type="ECO:0000256" key="5">
    <source>
        <dbReference type="SAM" id="Phobius"/>
    </source>
</evidence>
<evidence type="ECO:0000256" key="1">
    <source>
        <dbReference type="ARBA" id="ARBA00004141"/>
    </source>
</evidence>
<keyword evidence="4 5" id="KW-0472">Membrane</keyword>
<evidence type="ECO:0000256" key="4">
    <source>
        <dbReference type="ARBA" id="ARBA00023136"/>
    </source>
</evidence>
<feature type="signal peptide" evidence="6">
    <location>
        <begin position="1"/>
        <end position="22"/>
    </location>
</feature>
<reference evidence="8" key="1">
    <citation type="submission" date="2023-02" db="EMBL/GenBank/DDBJ databases">
        <title>Genome sequence of Hyphococcus flavus.</title>
        <authorList>
            <person name="Rong J.-C."/>
            <person name="Zhao Q."/>
            <person name="Yi M."/>
            <person name="Wu J.-Y."/>
        </authorList>
    </citation>
    <scope>NUCLEOTIDE SEQUENCE</scope>
    <source>
        <strain evidence="8">MCCC 1K03223</strain>
    </source>
</reference>
<evidence type="ECO:0000259" key="7">
    <source>
        <dbReference type="Pfam" id="PF00909"/>
    </source>
</evidence>
<organism evidence="8 9">
    <name type="scientific">Hyphococcus flavus</name>
    <dbReference type="NCBI Taxonomy" id="1866326"/>
    <lineage>
        <taxon>Bacteria</taxon>
        <taxon>Pseudomonadati</taxon>
        <taxon>Pseudomonadota</taxon>
        <taxon>Alphaproteobacteria</taxon>
        <taxon>Parvularculales</taxon>
        <taxon>Parvularculaceae</taxon>
        <taxon>Hyphococcus</taxon>
    </lineage>
</organism>
<feature type="transmembrane region" description="Helical" evidence="5">
    <location>
        <begin position="260"/>
        <end position="285"/>
    </location>
</feature>
<feature type="transmembrane region" description="Helical" evidence="5">
    <location>
        <begin position="231"/>
        <end position="254"/>
    </location>
</feature>
<feature type="transmembrane region" description="Helical" evidence="5">
    <location>
        <begin position="316"/>
        <end position="334"/>
    </location>
</feature>
<dbReference type="InterPro" id="IPR029020">
    <property type="entry name" value="Ammonium/urea_transptr"/>
</dbReference>
<name>A0AAF0CGQ4_9PROT</name>
<evidence type="ECO:0000256" key="3">
    <source>
        <dbReference type="ARBA" id="ARBA00022989"/>
    </source>
</evidence>
<dbReference type="InterPro" id="IPR024041">
    <property type="entry name" value="NH4_transpt_AmtB-like_dom"/>
</dbReference>
<keyword evidence="3 5" id="KW-1133">Transmembrane helix</keyword>
<dbReference type="KEGG" id="hfl:PUV54_05905"/>
<feature type="transmembrane region" description="Helical" evidence="5">
    <location>
        <begin position="292"/>
        <end position="310"/>
    </location>
</feature>
<feature type="transmembrane region" description="Helical" evidence="5">
    <location>
        <begin position="125"/>
        <end position="145"/>
    </location>
</feature>
<feature type="transmembrane region" description="Helical" evidence="5">
    <location>
        <begin position="193"/>
        <end position="210"/>
    </location>
</feature>
<protein>
    <recommendedName>
        <fullName evidence="7">Ammonium transporter AmtB-like domain-containing protein</fullName>
    </recommendedName>
</protein>
<dbReference type="PANTHER" id="PTHR11730">
    <property type="entry name" value="AMMONIUM TRANSPORTER"/>
    <property type="match status" value="1"/>
</dbReference>
<dbReference type="GO" id="GO:0016020">
    <property type="term" value="C:membrane"/>
    <property type="evidence" value="ECO:0007669"/>
    <property type="project" value="UniProtKB-SubCell"/>
</dbReference>
<dbReference type="EMBL" id="CP118166">
    <property type="protein sequence ID" value="WDI32729.1"/>
    <property type="molecule type" value="Genomic_DNA"/>
</dbReference>
<feature type="transmembrane region" description="Helical" evidence="5">
    <location>
        <begin position="378"/>
        <end position="398"/>
    </location>
</feature>
<dbReference type="RefSeq" id="WP_274494670.1">
    <property type="nucleotide sequence ID" value="NZ_CP118166.1"/>
</dbReference>
<dbReference type="GO" id="GO:0008519">
    <property type="term" value="F:ammonium channel activity"/>
    <property type="evidence" value="ECO:0007669"/>
    <property type="project" value="InterPro"/>
</dbReference>
<dbReference type="AlphaFoldDB" id="A0AAF0CGQ4"/>
<feature type="transmembrane region" description="Helical" evidence="5">
    <location>
        <begin position="69"/>
        <end position="88"/>
    </location>
</feature>
<dbReference type="Pfam" id="PF00909">
    <property type="entry name" value="Ammonium_transp"/>
    <property type="match status" value="1"/>
</dbReference>
<sequence length="414" mass="42859">MRLHSTIALALLIAAAPVAAGAQDMSPASDVTRFLLDTGLMLVAGLAGLLTLAGFALRDVGLARTQNAPAVCLRTIGLLAVAIFMFWATGYHLLYDVEPGGFLGEFKNWSLDDVDPSSAGVASGAFWFSQMVIAALGAAIVSASLSERVRLWPFLFFAAIWCGLIYPIVASWVWGGGYFGAEWNFRDLGGAGVLHASAGAAALAAVMVVGPRQGRYSHGPARQAPSTALPLSAFGVSLSIIGLIVVIAGLQGSFSSVESAVSIASIAVNVLTAVAAGSLAAMFLTQTVYKRTGLVSAMTGSIAGLVSIAADPLAPAMWQAAMIGAVGGFIVTITPPFLDRLRIDDAGFAIPAHCFCGAWGCFISFWPSGASKLSGQVVGTVAILGFSFFMSMLIWVALKYTVGVRSVPVEEQAE</sequence>
<accession>A0AAF0CGQ4</accession>
<feature type="domain" description="Ammonium transporter AmtB-like" evidence="7">
    <location>
        <begin position="41"/>
        <end position="411"/>
    </location>
</feature>
<evidence type="ECO:0000313" key="9">
    <source>
        <dbReference type="Proteomes" id="UP001214043"/>
    </source>
</evidence>
<gene>
    <name evidence="8" type="ORF">PUV54_05905</name>
</gene>
<evidence type="ECO:0000313" key="8">
    <source>
        <dbReference type="EMBL" id="WDI32729.1"/>
    </source>
</evidence>
<feature type="transmembrane region" description="Helical" evidence="5">
    <location>
        <begin position="38"/>
        <end position="57"/>
    </location>
</feature>
<evidence type="ECO:0000256" key="2">
    <source>
        <dbReference type="ARBA" id="ARBA00022692"/>
    </source>
</evidence>
<keyword evidence="9" id="KW-1185">Reference proteome</keyword>
<dbReference type="SUPFAM" id="SSF111352">
    <property type="entry name" value="Ammonium transporter"/>
    <property type="match status" value="1"/>
</dbReference>
<dbReference type="Gene3D" id="1.10.3430.10">
    <property type="entry name" value="Ammonium transporter AmtB like domains"/>
    <property type="match status" value="1"/>
</dbReference>
<dbReference type="Proteomes" id="UP001214043">
    <property type="component" value="Chromosome"/>
</dbReference>